<keyword evidence="2" id="KW-1185">Reference proteome</keyword>
<evidence type="ECO:0000313" key="2">
    <source>
        <dbReference type="Proteomes" id="UP000789833"/>
    </source>
</evidence>
<protein>
    <submittedName>
        <fullName evidence="1">Uncharacterized protein</fullName>
    </submittedName>
</protein>
<organism evidence="1 2">
    <name type="scientific">Sutcliffiella rhizosphaerae</name>
    <dbReference type="NCBI Taxonomy" id="2880967"/>
    <lineage>
        <taxon>Bacteria</taxon>
        <taxon>Bacillati</taxon>
        <taxon>Bacillota</taxon>
        <taxon>Bacilli</taxon>
        <taxon>Bacillales</taxon>
        <taxon>Bacillaceae</taxon>
        <taxon>Sutcliffiella</taxon>
    </lineage>
</organism>
<dbReference type="Proteomes" id="UP000789833">
    <property type="component" value="Unassembled WGS sequence"/>
</dbReference>
<gene>
    <name evidence="1" type="ORF">BACCIP111883_03577</name>
</gene>
<comment type="caution">
    <text evidence="1">The sequence shown here is derived from an EMBL/GenBank/DDBJ whole genome shotgun (WGS) entry which is preliminary data.</text>
</comment>
<evidence type="ECO:0000313" key="1">
    <source>
        <dbReference type="EMBL" id="CAG9622786.1"/>
    </source>
</evidence>
<dbReference type="EMBL" id="CAKJTJ010000027">
    <property type="protein sequence ID" value="CAG9622786.1"/>
    <property type="molecule type" value="Genomic_DNA"/>
</dbReference>
<accession>A0ABN8AC54</accession>
<sequence length="147" mass="17409">MLDEESLNQLDEVQATFQRLACFFEAPGKESFDIASLYHHLDNDWLELALELITEYFREDTYLIKKSSYSLVKDGSDYYSLSQFADYLSKQGLRYDRQKLNLYYDRGKVQVPDLIIGGKKYWSLNTFENIAKMSEPELREKRWTTKS</sequence>
<name>A0ABN8AC54_9BACI</name>
<proteinExistence type="predicted"/>
<reference evidence="1 2" key="1">
    <citation type="submission" date="2021-10" db="EMBL/GenBank/DDBJ databases">
        <authorList>
            <person name="Criscuolo A."/>
        </authorList>
    </citation>
    <scope>NUCLEOTIDE SEQUENCE [LARGE SCALE GENOMIC DNA]</scope>
    <source>
        <strain evidence="2">CIP 111883</strain>
    </source>
</reference>